<name>A0ABP0JIP4_9DINO</name>
<comment type="caution">
    <text evidence="4">The sequence shown here is derived from an EMBL/GenBank/DDBJ whole genome shotgun (WGS) entry which is preliminary data.</text>
</comment>
<dbReference type="SUPFAM" id="SSF48452">
    <property type="entry name" value="TPR-like"/>
    <property type="match status" value="1"/>
</dbReference>
<dbReference type="InterPro" id="IPR011990">
    <property type="entry name" value="TPR-like_helical_dom_sf"/>
</dbReference>
<dbReference type="PANTHER" id="PTHR16193">
    <property type="entry name" value="TETRATRICOPEPTIDE REPEAT PROTEIN 27"/>
    <property type="match status" value="1"/>
</dbReference>
<keyword evidence="1" id="KW-0677">Repeat</keyword>
<proteinExistence type="predicted"/>
<evidence type="ECO:0000313" key="4">
    <source>
        <dbReference type="EMBL" id="CAK9014277.1"/>
    </source>
</evidence>
<dbReference type="Gene3D" id="1.25.40.10">
    <property type="entry name" value="Tetratricopeptide repeat domain"/>
    <property type="match status" value="1"/>
</dbReference>
<organism evidence="4 5">
    <name type="scientific">Durusdinium trenchii</name>
    <dbReference type="NCBI Taxonomy" id="1381693"/>
    <lineage>
        <taxon>Eukaryota</taxon>
        <taxon>Sar</taxon>
        <taxon>Alveolata</taxon>
        <taxon>Dinophyceae</taxon>
        <taxon>Suessiales</taxon>
        <taxon>Symbiodiniaceae</taxon>
        <taxon>Durusdinium</taxon>
    </lineage>
</organism>
<dbReference type="Proteomes" id="UP001642484">
    <property type="component" value="Unassembled WGS sequence"/>
</dbReference>
<dbReference type="SMART" id="SM00028">
    <property type="entry name" value="TPR"/>
    <property type="match status" value="2"/>
</dbReference>
<gene>
    <name evidence="4" type="ORF">CCMP2556_LOCUS11613</name>
</gene>
<keyword evidence="2 3" id="KW-0802">TPR repeat</keyword>
<reference evidence="4 5" key="1">
    <citation type="submission" date="2024-02" db="EMBL/GenBank/DDBJ databases">
        <authorList>
            <person name="Chen Y."/>
            <person name="Shah S."/>
            <person name="Dougan E. K."/>
            <person name="Thang M."/>
            <person name="Chan C."/>
        </authorList>
    </citation>
    <scope>NUCLEOTIDE SEQUENCE [LARGE SCALE GENOMIC DNA]</scope>
</reference>
<evidence type="ECO:0000313" key="5">
    <source>
        <dbReference type="Proteomes" id="UP001642484"/>
    </source>
</evidence>
<evidence type="ECO:0000256" key="3">
    <source>
        <dbReference type="PROSITE-ProRule" id="PRU00339"/>
    </source>
</evidence>
<accession>A0ABP0JIP4</accession>
<dbReference type="InterPro" id="IPR044244">
    <property type="entry name" value="TTC27/Emw1"/>
</dbReference>
<dbReference type="InterPro" id="IPR019734">
    <property type="entry name" value="TPR_rpt"/>
</dbReference>
<protein>
    <recommendedName>
        <fullName evidence="6">Tetratricopeptide repeat protein 27</fullName>
    </recommendedName>
</protein>
<dbReference type="PROSITE" id="PS50005">
    <property type="entry name" value="TPR"/>
    <property type="match status" value="2"/>
</dbReference>
<sequence length="1680" mass="185902">MASLPVVSALESGPTVWRPCVAFLSSAGGSETLQVLSAQKIARLARGFHAIHGKEEREAFQRAIQDIFVIHLPPHGLSAVWRQLCMAVVSVQLWLGEWTPIGLQSLQLPMAVLKELLALPAYLLFDDGALPLDSVRLWRQGAQTMVNSCEQVFGALLGPLSSGESLQVVAGWLKGARVALEWLEETETSPALKALEDQKVKLLMLAQAFPEEACEVAQQLARWPLYDAQVWPLLRPLLDLLLPLSARQPRLVPLLPVLVDLAADRWPRACLEVPDALNLQDLAVATLSFVNSSDADAALGAWQSFAATVLEGTMEWEDEAERGYGCHAEWWPHEEALTSPILPEMFGLLAQELLRSLRLPSVEAALAPTEPRAAAQKAVAVWARLVGDSMAWHSATWAPLELLAQKLRHVTTSDSLAQEAEVVLWFSYTLAASWEGAPAAGLLLALPLDSFSPAWRSLVWMQASCLASTGPPELSLRLAEWILERPPEGPCELLEVVESPWASSLERTCRRLPTTAQGRDSLAEKVLRLALQVPSSLHPYSAEAKGRLLQALGHVMRPDLDRLCSALSREVLPRLCGSVQADTSMSWLALRMILAIMHSVLKASADAQCEQTLSAPLSLCRAHWRFLELSMLRVPCSFDTASGRLQPLASAMEVISAACAVPCLLQEALTLLMQSARERGAHGLETCLHTLEQVLRSLPGTSLEEPPAVNALVQTIHVITDLAMTLPEALQDPAVVKALYSLWTRALALARGQACGGLLRKSLLANLTLVDKLLKLLCITLPLFAADVLLRWLTLLLPRSATDIQAVTDVLVNQLPSLCKSVCTALIEQGSLTKWDSGFLDAAEFLYLAADTLANFPMAFWASLEGIEWLPPCSRQQVFQHVERRHEWPKRSLWMTTLQQLLQDCQQQNFQQSSKDTAQRTRSSWAPRCCPVVGPVRSSSLYSLQLSLASAWRRYAPLFAMDAMTSHFLLRLEYALLSIEPTVLPKVDGLPQETKAEAESLLRLFNAARSGRVAEMWQEEQMRPMAECLTRAKVEVALSAGGVERLQADLLSVCHSFGSTPLLRHALLALAVASLQHFLRANWTGPPEEADDARLPFHPSAVDEEAHRAILAALEVDGEAVYELLACPGYLWLAAVLLGLAGSENQVGSGATVPFWRARCAFAWQLSVADASERGSGQCPHLFQASVADLLGEPGDSTSPLATGFFNRQTRASLQNAAAPLLRSYKRGARPPIEGSPQVIAEEEAAEEGDALEAMLGVFDAPEDVSNPLVNAPEAIRACIMVEVANRLCWYSRLKVWPLCSQAACEAMGFSYELTGVLGTKREHQITEFAQLVVKTQTKEKLKGIEVEELDGKAPGTLSLKAVDDLTDVLETPKLSTSLSEEERQQIERPLKAAEQLILLSRCHYVWASSNPNDEMVLQEVNALAQRVLKKQDQPREEEAAEGPLFTVNWLTFSCGLWFRCRAEHHRNKTRERAAFQLQSLVDQFMDEKPSAAHRLRMAHSCGYPARFHLQHEVATRMMRMGMVSTAHEQFKKLRMWPEAVECLIIAERNVEAEDMLKELIEKHPSPRLWCCLGDVMKDPQHYETAWELSKKRFARAQRSLGRYYFDKKQIAKSVEAFKLALDINPMYEGIWFTLGVGLMQLERMDEAMVAFSRVLAINDEEQDDDICWVCPGPGPILYL</sequence>
<dbReference type="EMBL" id="CAXAMN010005557">
    <property type="protein sequence ID" value="CAK9014277.1"/>
    <property type="molecule type" value="Genomic_DNA"/>
</dbReference>
<evidence type="ECO:0008006" key="6">
    <source>
        <dbReference type="Google" id="ProtNLM"/>
    </source>
</evidence>
<dbReference type="PANTHER" id="PTHR16193:SF0">
    <property type="entry name" value="TETRATRICOPEPTIDE REPEAT PROTEIN 27"/>
    <property type="match status" value="1"/>
</dbReference>
<evidence type="ECO:0000256" key="2">
    <source>
        <dbReference type="ARBA" id="ARBA00022803"/>
    </source>
</evidence>
<evidence type="ECO:0000256" key="1">
    <source>
        <dbReference type="ARBA" id="ARBA00022737"/>
    </source>
</evidence>
<feature type="repeat" description="TPR" evidence="3">
    <location>
        <begin position="1595"/>
        <end position="1628"/>
    </location>
</feature>
<keyword evidence="5" id="KW-1185">Reference proteome</keyword>
<feature type="repeat" description="TPR" evidence="3">
    <location>
        <begin position="1629"/>
        <end position="1662"/>
    </location>
</feature>